<proteinExistence type="predicted"/>
<evidence type="ECO:0000256" key="3">
    <source>
        <dbReference type="ARBA" id="ARBA00023002"/>
    </source>
</evidence>
<keyword evidence="2" id="KW-0288">FMN</keyword>
<dbReference type="InterPro" id="IPR011251">
    <property type="entry name" value="Luciferase-like_dom"/>
</dbReference>
<name>A0A1G8E7M7_PSEOR</name>
<dbReference type="RefSeq" id="WP_093089807.1">
    <property type="nucleotide sequence ID" value="NZ_FNBE01000032.1"/>
</dbReference>
<accession>A0A1G8E7M7</accession>
<evidence type="ECO:0000313" key="7">
    <source>
        <dbReference type="Proteomes" id="UP000198967"/>
    </source>
</evidence>
<dbReference type="SUPFAM" id="SSF51679">
    <property type="entry name" value="Bacterial luciferase-like"/>
    <property type="match status" value="1"/>
</dbReference>
<evidence type="ECO:0000256" key="2">
    <source>
        <dbReference type="ARBA" id="ARBA00022643"/>
    </source>
</evidence>
<dbReference type="GO" id="GO:0016705">
    <property type="term" value="F:oxidoreductase activity, acting on paired donors, with incorporation or reduction of molecular oxygen"/>
    <property type="evidence" value="ECO:0007669"/>
    <property type="project" value="InterPro"/>
</dbReference>
<dbReference type="InterPro" id="IPR051260">
    <property type="entry name" value="Diverse_substr_monoxygenases"/>
</dbReference>
<reference evidence="6 7" key="1">
    <citation type="submission" date="2016-10" db="EMBL/GenBank/DDBJ databases">
        <authorList>
            <person name="de Groot N.N."/>
        </authorList>
    </citation>
    <scope>NUCLEOTIDE SEQUENCE [LARGE SCALE GENOMIC DNA]</scope>
    <source>
        <strain evidence="6 7">CGMCC 4.3143</strain>
    </source>
</reference>
<evidence type="ECO:0000256" key="1">
    <source>
        <dbReference type="ARBA" id="ARBA00022630"/>
    </source>
</evidence>
<dbReference type="AlphaFoldDB" id="A0A1G8E7M7"/>
<dbReference type="GO" id="GO:0004497">
    <property type="term" value="F:monooxygenase activity"/>
    <property type="evidence" value="ECO:0007669"/>
    <property type="project" value="UniProtKB-KW"/>
</dbReference>
<dbReference type="Proteomes" id="UP000198967">
    <property type="component" value="Unassembled WGS sequence"/>
</dbReference>
<keyword evidence="1" id="KW-0285">Flavoprotein</keyword>
<gene>
    <name evidence="6" type="ORF">SAMN05216377_1324</name>
</gene>
<dbReference type="OrthoDB" id="9135350at2"/>
<dbReference type="EMBL" id="FNBE01000032">
    <property type="protein sequence ID" value="SDH65978.1"/>
    <property type="molecule type" value="Genomic_DNA"/>
</dbReference>
<keyword evidence="4 6" id="KW-0503">Monooxygenase</keyword>
<feature type="domain" description="Luciferase-like" evidence="5">
    <location>
        <begin position="14"/>
        <end position="191"/>
    </location>
</feature>
<keyword evidence="3" id="KW-0560">Oxidoreductase</keyword>
<dbReference type="PANTHER" id="PTHR30011:SF16">
    <property type="entry name" value="C2H2 FINGER DOMAIN TRANSCRIPTION FACTOR (EUROFUNG)-RELATED"/>
    <property type="match status" value="1"/>
</dbReference>
<organism evidence="6 7">
    <name type="scientific">Pseudonocardia oroxyli</name>
    <dbReference type="NCBI Taxonomy" id="366584"/>
    <lineage>
        <taxon>Bacteria</taxon>
        <taxon>Bacillati</taxon>
        <taxon>Actinomycetota</taxon>
        <taxon>Actinomycetes</taxon>
        <taxon>Pseudonocardiales</taxon>
        <taxon>Pseudonocardiaceae</taxon>
        <taxon>Pseudonocardia</taxon>
    </lineage>
</organism>
<keyword evidence="7" id="KW-1185">Reference proteome</keyword>
<sequence length="298" mass="30864">MDRQLVVGLELGGAPPDVAGLAALGRRAEAAGLGFVTLADATAGPGTARLDPVAAAAFLSAHTEAIGLVPMVHTAHAEPFHVSNQLSSLDLGSRGRAGWLVGTEATPARAAAHAVRHVGDPRTLAAEAADVVDAARRLWDSWQDDAIVADETTGRFLDADRVHHVDFESRTFGIRGPALLPRPPQGQVPVVAPEGVLPAELVDVEIVRGDGLRTGAPRVVAEIEIGQAGAGAAAELVDALTRLVGVVDGVRLLPTDVDRDLALLAAEVLPALPLRRPAPGETLRDLFALPRPAGRYAS</sequence>
<evidence type="ECO:0000313" key="6">
    <source>
        <dbReference type="EMBL" id="SDH65978.1"/>
    </source>
</evidence>
<dbReference type="PANTHER" id="PTHR30011">
    <property type="entry name" value="ALKANESULFONATE MONOOXYGENASE-RELATED"/>
    <property type="match status" value="1"/>
</dbReference>
<dbReference type="STRING" id="366584.SAMN05216377_1324"/>
<evidence type="ECO:0000256" key="4">
    <source>
        <dbReference type="ARBA" id="ARBA00023033"/>
    </source>
</evidence>
<dbReference type="Gene3D" id="3.20.20.30">
    <property type="entry name" value="Luciferase-like domain"/>
    <property type="match status" value="2"/>
</dbReference>
<protein>
    <submittedName>
        <fullName evidence="6">Flavin-dependent oxidoreductase, luciferase family (Includes alkanesulfonate monooxygenase SsuD and methylene tetrahydromethanopterin reductase)</fullName>
    </submittedName>
</protein>
<evidence type="ECO:0000259" key="5">
    <source>
        <dbReference type="Pfam" id="PF00296"/>
    </source>
</evidence>
<dbReference type="InterPro" id="IPR036661">
    <property type="entry name" value="Luciferase-like_sf"/>
</dbReference>
<dbReference type="Pfam" id="PF00296">
    <property type="entry name" value="Bac_luciferase"/>
    <property type="match status" value="1"/>
</dbReference>